<dbReference type="InterPro" id="IPR013783">
    <property type="entry name" value="Ig-like_fold"/>
</dbReference>
<dbReference type="InterPro" id="IPR014755">
    <property type="entry name" value="Cu-Rt/internalin_Ig-like"/>
</dbReference>
<dbReference type="eggNOG" id="COG2911">
    <property type="taxonomic scope" value="Bacteria"/>
</dbReference>
<evidence type="ECO:0000313" key="4">
    <source>
        <dbReference type="Proteomes" id="UP000009026"/>
    </source>
</evidence>
<sequence length="624" mass="68488">MVCASDCRAGNGTQPAPGTRAMNLPERFFPPPWTAAVVLLCASACINVPAIESAETEVRITSPVETAYTNGVLEFRLAVTGHAPERVELLKNGEVLAELAPPYVYTWDTAGEAEGTYRLEARAVLGDTAFVSASRDVVVDRTPPQVVSRVPEPGAQEVWVQSPIRAEFSEPMKRSTVTTESVHLRVGELAVAHTVSLSEDGRTVTVTPVTALTAPSTVELSVTGALTDLAGNAAVDLGAAWGWVVPEFVPYPFHPVPRRPWSGAARAQVRLDPNGNPVVMTHYENAQGGHLSVSRWTGEAWQQLGSNLKTSPDEYELHHPNLQLSPDGNPIVAWQEDMGAEFNNYVHVAQWTGEDWKRLGGEQGIIPDRPHARSVSLQLTRQGQPVVAINMDWEDIEGGTIHVYQFQGSNWTRLGSPVRAAPTSETSTPTLALDLLDRPVVAFYHSGESTKLFAQRWNGTDFESLGNTVNPSGTSSTFPKQIISFNQHNQPIITWSGQATTGSTTNDFFSSHWVNNQWVWLGTPPKLSAENDRSVHGAYCSPDETLIVSFVENNAGISSLTLSHRTNETWEKIWSSDDAFRETNFKFHNSSMASDAQGNIVLSWTERHNDHQDEILVYRKNQQP</sequence>
<reference evidence="3 4" key="1">
    <citation type="journal article" date="2016" name="PLoS ONE">
        <title>Complete Genome Sequence and Comparative Genomics of a Novel Myxobacterium Myxococcus hansupus.</title>
        <authorList>
            <person name="Sharma G."/>
            <person name="Narwani T."/>
            <person name="Subramanian S."/>
        </authorList>
    </citation>
    <scope>NUCLEOTIDE SEQUENCE [LARGE SCALE GENOMIC DNA]</scope>
    <source>
        <strain evidence="4">mixupus</strain>
    </source>
</reference>
<dbReference type="EMBL" id="CP012109">
    <property type="protein sequence ID" value="AKQ70430.1"/>
    <property type="molecule type" value="Genomic_DNA"/>
</dbReference>
<dbReference type="KEGG" id="mym:A176_007342"/>
<dbReference type="PATRIC" id="fig|1297742.4.peg.7470"/>
<keyword evidence="1" id="KW-0732">Signal</keyword>
<dbReference type="STRING" id="1297742.A176_007342"/>
<accession>A0A0H4XA02</accession>
<dbReference type="Proteomes" id="UP000009026">
    <property type="component" value="Chromosome"/>
</dbReference>
<evidence type="ECO:0000313" key="3">
    <source>
        <dbReference type="EMBL" id="AKQ70430.1"/>
    </source>
</evidence>
<dbReference type="Pfam" id="PF13205">
    <property type="entry name" value="Big_5"/>
    <property type="match status" value="1"/>
</dbReference>
<evidence type="ECO:0000256" key="1">
    <source>
        <dbReference type="ARBA" id="ARBA00022729"/>
    </source>
</evidence>
<gene>
    <name evidence="3" type="ORF">A176_007342</name>
</gene>
<dbReference type="AlphaFoldDB" id="A0A0H4XA02"/>
<name>A0A0H4XA02_9BACT</name>
<dbReference type="Gene3D" id="2.60.40.10">
    <property type="entry name" value="Immunoglobulins"/>
    <property type="match status" value="1"/>
</dbReference>
<dbReference type="Gene3D" id="2.60.40.1220">
    <property type="match status" value="1"/>
</dbReference>
<dbReference type="InterPro" id="IPR032812">
    <property type="entry name" value="SbsA_Ig"/>
</dbReference>
<dbReference type="SUPFAM" id="SSF50965">
    <property type="entry name" value="Galactose oxidase, central domain"/>
    <property type="match status" value="1"/>
</dbReference>
<protein>
    <recommendedName>
        <fullName evidence="2">SbsA Ig-like domain-containing protein</fullName>
    </recommendedName>
</protein>
<feature type="domain" description="SbsA Ig-like" evidence="2">
    <location>
        <begin position="140"/>
        <end position="233"/>
    </location>
</feature>
<keyword evidence="4" id="KW-1185">Reference proteome</keyword>
<dbReference type="Pfam" id="PF17957">
    <property type="entry name" value="Big_7"/>
    <property type="match status" value="1"/>
</dbReference>
<proteinExistence type="predicted"/>
<evidence type="ECO:0000259" key="2">
    <source>
        <dbReference type="Pfam" id="PF13205"/>
    </source>
</evidence>
<dbReference type="InterPro" id="IPR011043">
    <property type="entry name" value="Gal_Oxase/kelch_b-propeller"/>
</dbReference>
<organism evidence="3 4">
    <name type="scientific">Pseudomyxococcus hansupus</name>
    <dbReference type="NCBI Taxonomy" id="1297742"/>
    <lineage>
        <taxon>Bacteria</taxon>
        <taxon>Pseudomonadati</taxon>
        <taxon>Myxococcota</taxon>
        <taxon>Myxococcia</taxon>
        <taxon>Myxococcales</taxon>
        <taxon>Cystobacterineae</taxon>
        <taxon>Myxococcaceae</taxon>
        <taxon>Pseudomyxococcus</taxon>
    </lineage>
</organism>